<dbReference type="EMBL" id="JGYK01000001">
    <property type="protein sequence ID" value="KFI40215.1"/>
    <property type="molecule type" value="Genomic_DNA"/>
</dbReference>
<dbReference type="Proteomes" id="UP000029015">
    <property type="component" value="Unassembled WGS sequence"/>
</dbReference>
<comment type="caution">
    <text evidence="2">The sequence shown here is derived from an EMBL/GenBank/DDBJ whole genome shotgun (WGS) entry which is preliminary data.</text>
</comment>
<feature type="chain" id="PRO_5009746110" evidence="1">
    <location>
        <begin position="27"/>
        <end position="131"/>
    </location>
</feature>
<dbReference type="RefSeq" id="WP_033503794.1">
    <property type="nucleotide sequence ID" value="NZ_CP011786.1"/>
</dbReference>
<protein>
    <submittedName>
        <fullName evidence="2">Uncharacterized protein</fullName>
    </submittedName>
</protein>
<evidence type="ECO:0000313" key="2">
    <source>
        <dbReference type="EMBL" id="KFI40215.1"/>
    </source>
</evidence>
<proteinExistence type="predicted"/>
<dbReference type="KEGG" id="bact:AB656_03185"/>
<accession>A0A086Z115</accession>
<sequence>MRKKRLKMAFCCGLVYLLCWAVSLFALHQSNDALLDAFHVNDEAHMSAGLAQDVVRRETFDENSPALRWEFPLEPKVDRSKAVMSFSPSVWDLWYRTWEEHEDKCKIDESTLSYLAYITQINSDFKQYRQH</sequence>
<keyword evidence="3" id="KW-1185">Reference proteome</keyword>
<feature type="signal peptide" evidence="1">
    <location>
        <begin position="1"/>
        <end position="26"/>
    </location>
</feature>
<dbReference type="AlphaFoldDB" id="A0A086Z115"/>
<reference evidence="2 3" key="1">
    <citation type="submission" date="2014-03" db="EMBL/GenBank/DDBJ databases">
        <title>Genomics of Bifidobacteria.</title>
        <authorList>
            <person name="Ventura M."/>
            <person name="Milani C."/>
            <person name="Lugli G.A."/>
        </authorList>
    </citation>
    <scope>NUCLEOTIDE SEQUENCE [LARGE SCALE GENOMIC DNA]</scope>
    <source>
        <strain evidence="2 3">DSM 22766</strain>
    </source>
</reference>
<evidence type="ECO:0000313" key="3">
    <source>
        <dbReference type="Proteomes" id="UP000029015"/>
    </source>
</evidence>
<keyword evidence="1" id="KW-0732">Signal</keyword>
<dbReference type="PATRIC" id="fig|1437605.7.peg.656"/>
<name>A0A086Z115_9BIFI</name>
<evidence type="ECO:0000256" key="1">
    <source>
        <dbReference type="SAM" id="SignalP"/>
    </source>
</evidence>
<gene>
    <name evidence="2" type="ORF">BACT_0917</name>
</gene>
<organism evidence="2 3">
    <name type="scientific">Bifidobacterium actinocoloniiforme DSM 22766</name>
    <dbReference type="NCBI Taxonomy" id="1437605"/>
    <lineage>
        <taxon>Bacteria</taxon>
        <taxon>Bacillati</taxon>
        <taxon>Actinomycetota</taxon>
        <taxon>Actinomycetes</taxon>
        <taxon>Bifidobacteriales</taxon>
        <taxon>Bifidobacteriaceae</taxon>
        <taxon>Bifidobacterium</taxon>
    </lineage>
</organism>